<comment type="caution">
    <text evidence="8">The sequence shown here is derived from an EMBL/GenBank/DDBJ whole genome shotgun (WGS) entry which is preliminary data.</text>
</comment>
<dbReference type="Pfam" id="PF00753">
    <property type="entry name" value="Lactamase_B"/>
    <property type="match status" value="1"/>
</dbReference>
<feature type="transmembrane region" description="Helical" evidence="6">
    <location>
        <begin position="419"/>
        <end position="435"/>
    </location>
</feature>
<reference evidence="8" key="1">
    <citation type="journal article" date="2021" name="PeerJ">
        <title>Extensive microbial diversity within the chicken gut microbiome revealed by metagenomics and culture.</title>
        <authorList>
            <person name="Gilroy R."/>
            <person name="Ravi A."/>
            <person name="Getino M."/>
            <person name="Pursley I."/>
            <person name="Horton D.L."/>
            <person name="Alikhan N.F."/>
            <person name="Baker D."/>
            <person name="Gharbi K."/>
            <person name="Hall N."/>
            <person name="Watson M."/>
            <person name="Adriaenssens E.M."/>
            <person name="Foster-Nyarko E."/>
            <person name="Jarju S."/>
            <person name="Secka A."/>
            <person name="Antonio M."/>
            <person name="Oren A."/>
            <person name="Chaudhuri R.R."/>
            <person name="La Ragione R."/>
            <person name="Hildebrand F."/>
            <person name="Pallen M.J."/>
        </authorList>
    </citation>
    <scope>NUCLEOTIDE SEQUENCE</scope>
    <source>
        <strain evidence="8">CHK173-2145</strain>
    </source>
</reference>
<evidence type="ECO:0000259" key="7">
    <source>
        <dbReference type="SMART" id="SM00849"/>
    </source>
</evidence>
<comment type="subcellular location">
    <subcellularLocation>
        <location evidence="1">Cell membrane</location>
        <topology evidence="1">Multi-pass membrane protein</topology>
    </subcellularLocation>
</comment>
<protein>
    <submittedName>
        <fullName evidence="8">DNA internalization-related competence protein ComEC/Rec2</fullName>
    </submittedName>
</protein>
<feature type="transmembrane region" description="Helical" evidence="6">
    <location>
        <begin position="332"/>
        <end position="351"/>
    </location>
</feature>
<dbReference type="InterPro" id="IPR052159">
    <property type="entry name" value="Competence_DNA_uptake"/>
</dbReference>
<dbReference type="EMBL" id="DYXN01000057">
    <property type="protein sequence ID" value="HJE86656.1"/>
    <property type="molecule type" value="Genomic_DNA"/>
</dbReference>
<dbReference type="InterPro" id="IPR036866">
    <property type="entry name" value="RibonucZ/Hydroxyglut_hydro"/>
</dbReference>
<proteinExistence type="predicted"/>
<reference evidence="8" key="2">
    <citation type="submission" date="2021-09" db="EMBL/GenBank/DDBJ databases">
        <authorList>
            <person name="Gilroy R."/>
        </authorList>
    </citation>
    <scope>NUCLEOTIDE SEQUENCE</scope>
    <source>
        <strain evidence="8">CHK173-2145</strain>
    </source>
</reference>
<dbReference type="NCBIfam" id="TIGR00360">
    <property type="entry name" value="ComEC_N-term"/>
    <property type="match status" value="1"/>
</dbReference>
<evidence type="ECO:0000256" key="5">
    <source>
        <dbReference type="ARBA" id="ARBA00023136"/>
    </source>
</evidence>
<feature type="transmembrane region" description="Helical" evidence="6">
    <location>
        <begin position="358"/>
        <end position="386"/>
    </location>
</feature>
<dbReference type="InterPro" id="IPR025405">
    <property type="entry name" value="DUF4131"/>
</dbReference>
<dbReference type="PANTHER" id="PTHR30619">
    <property type="entry name" value="DNA INTERNALIZATION/COMPETENCE PROTEIN COMEC/REC2"/>
    <property type="match status" value="1"/>
</dbReference>
<organism evidence="8 9">
    <name type="scientific">Levilactobacillus hammesii</name>
    <dbReference type="NCBI Taxonomy" id="267633"/>
    <lineage>
        <taxon>Bacteria</taxon>
        <taxon>Bacillati</taxon>
        <taxon>Bacillota</taxon>
        <taxon>Bacilli</taxon>
        <taxon>Lactobacillales</taxon>
        <taxon>Lactobacillaceae</taxon>
        <taxon>Levilactobacillus</taxon>
    </lineage>
</organism>
<evidence type="ECO:0000256" key="3">
    <source>
        <dbReference type="ARBA" id="ARBA00022692"/>
    </source>
</evidence>
<dbReference type="InterPro" id="IPR004797">
    <property type="entry name" value="Competence_ComEC/Rec2"/>
</dbReference>
<dbReference type="Gene3D" id="3.60.15.10">
    <property type="entry name" value="Ribonuclease Z/Hydroxyacylglutathione hydrolase-like"/>
    <property type="match status" value="1"/>
</dbReference>
<dbReference type="Pfam" id="PF13567">
    <property type="entry name" value="DUF4131"/>
    <property type="match status" value="1"/>
</dbReference>
<dbReference type="InterPro" id="IPR001279">
    <property type="entry name" value="Metallo-B-lactamas"/>
</dbReference>
<dbReference type="AlphaFoldDB" id="A0A921EZN0"/>
<evidence type="ECO:0000256" key="4">
    <source>
        <dbReference type="ARBA" id="ARBA00022989"/>
    </source>
</evidence>
<sequence length="728" mass="81058">MAGSLLLLLALSRVVALRQRQTLLVTLGMLLVLGGYLGWQHYRIAQQQISPFHATTATLAVRFRPDALTFHGASYALVARNQATGEPVLIHGWAESAVDLHQLQQLRRPQVWQLTGQQSGILPATNFNQYDAADYWAHRGITKTIKVSHRDRQAVAPTTPLTWFGDWWHGWRVRLIRYCERLPGALRVYALGLLPGSRAVEATQELQGMKTLGLLHLFSISGLHVALLLTAIEWLCVHLRLQREHWEWGLLLGLPGYVILAGGGSGVLRACLMRGIQLGGHKLRLKVTGLDAWAGALMVGLVVNPGLLFELGSQLSYGLSLGLVLLARESGWWRQIGLTLLGLPSLLTGIFQWHTLTILANVILVPLFPLIMFPLTLVGVVGFSWWPTLSRWSAQILGSLDGVLAGLAELPGNVSFGKPWWWVCWLWLAASWWLLSRPPAQRRRWLWGLLASYGVMYGLIHAPLHGEVAYFDVGQGDSILLRTPFNRRISLIDTGGRLAFPQPKWVPATPHSYGATYTNINYLRSRGIDHVDDLYLTHHDADHIGDLPAFLKELRVKRLLVPAGMEQEPQWQHLIRQSRWPTVVQSIRIGSAVPLTVRHPYEAAPAENANSLALQGDFGGLNFLFMGDLDQAGEQKILADHPQLRTDVLKLGHHGSKTASAPAFIQQLRPRWVVISAGRQNRYGHPHAETLATLQAAQVPTVSTQTSGMIRYVYTGNHGRWQTKLKGE</sequence>
<dbReference type="GO" id="GO:0030420">
    <property type="term" value="P:establishment of competence for transformation"/>
    <property type="evidence" value="ECO:0007669"/>
    <property type="project" value="InterPro"/>
</dbReference>
<evidence type="ECO:0000313" key="9">
    <source>
        <dbReference type="Proteomes" id="UP000721920"/>
    </source>
</evidence>
<evidence type="ECO:0000256" key="2">
    <source>
        <dbReference type="ARBA" id="ARBA00022475"/>
    </source>
</evidence>
<feature type="domain" description="Metallo-beta-lactamase" evidence="7">
    <location>
        <begin position="475"/>
        <end position="679"/>
    </location>
</feature>
<keyword evidence="3 6" id="KW-0812">Transmembrane</keyword>
<name>A0A921EZN0_9LACO</name>
<gene>
    <name evidence="8" type="ORF">K8U88_03620</name>
</gene>
<keyword evidence="4 6" id="KW-1133">Transmembrane helix</keyword>
<dbReference type="SUPFAM" id="SSF56281">
    <property type="entry name" value="Metallo-hydrolase/oxidoreductase"/>
    <property type="match status" value="1"/>
</dbReference>
<dbReference type="GO" id="GO:0005886">
    <property type="term" value="C:plasma membrane"/>
    <property type="evidence" value="ECO:0007669"/>
    <property type="project" value="UniProtKB-SubCell"/>
</dbReference>
<dbReference type="InterPro" id="IPR004477">
    <property type="entry name" value="ComEC_N"/>
</dbReference>
<keyword evidence="5 6" id="KW-0472">Membrane</keyword>
<dbReference type="CDD" id="cd07731">
    <property type="entry name" value="ComA-like_MBL-fold"/>
    <property type="match status" value="1"/>
</dbReference>
<feature type="transmembrane region" description="Helical" evidence="6">
    <location>
        <begin position="292"/>
        <end position="312"/>
    </location>
</feature>
<evidence type="ECO:0000256" key="1">
    <source>
        <dbReference type="ARBA" id="ARBA00004651"/>
    </source>
</evidence>
<dbReference type="Proteomes" id="UP000721920">
    <property type="component" value="Unassembled WGS sequence"/>
</dbReference>
<dbReference type="NCBIfam" id="TIGR00361">
    <property type="entry name" value="ComEC_Rec2"/>
    <property type="match status" value="1"/>
</dbReference>
<dbReference type="SMART" id="SM00849">
    <property type="entry name" value="Lactamase_B"/>
    <property type="match status" value="1"/>
</dbReference>
<feature type="transmembrane region" description="Helical" evidence="6">
    <location>
        <begin position="252"/>
        <end position="272"/>
    </location>
</feature>
<feature type="transmembrane region" description="Helical" evidence="6">
    <location>
        <begin position="26"/>
        <end position="42"/>
    </location>
</feature>
<evidence type="ECO:0000256" key="6">
    <source>
        <dbReference type="SAM" id="Phobius"/>
    </source>
</evidence>
<feature type="transmembrane region" description="Helical" evidence="6">
    <location>
        <begin position="447"/>
        <end position="464"/>
    </location>
</feature>
<feature type="transmembrane region" description="Helical" evidence="6">
    <location>
        <begin position="212"/>
        <end position="232"/>
    </location>
</feature>
<dbReference type="Pfam" id="PF03772">
    <property type="entry name" value="Competence"/>
    <property type="match status" value="1"/>
</dbReference>
<dbReference type="PANTHER" id="PTHR30619:SF7">
    <property type="entry name" value="BETA-LACTAMASE DOMAIN PROTEIN"/>
    <property type="match status" value="1"/>
</dbReference>
<accession>A0A921EZN0</accession>
<keyword evidence="2" id="KW-1003">Cell membrane</keyword>
<dbReference type="InterPro" id="IPR035681">
    <property type="entry name" value="ComA-like_MBL"/>
</dbReference>
<evidence type="ECO:0000313" key="8">
    <source>
        <dbReference type="EMBL" id="HJE86656.1"/>
    </source>
</evidence>